<keyword evidence="7 8" id="KW-0472">Membrane</keyword>
<dbReference type="GO" id="GO:0009103">
    <property type="term" value="P:lipopolysaccharide biosynthetic process"/>
    <property type="evidence" value="ECO:0007669"/>
    <property type="project" value="UniProtKB-ARBA"/>
</dbReference>
<evidence type="ECO:0000256" key="8">
    <source>
        <dbReference type="SAM" id="Phobius"/>
    </source>
</evidence>
<reference evidence="9 10" key="1">
    <citation type="journal article" date="2015" name="Nature">
        <title>rRNA introns, odd ribosomes, and small enigmatic genomes across a large radiation of phyla.</title>
        <authorList>
            <person name="Brown C.T."/>
            <person name="Hug L.A."/>
            <person name="Thomas B.C."/>
            <person name="Sharon I."/>
            <person name="Castelle C.J."/>
            <person name="Singh A."/>
            <person name="Wilkins M.J."/>
            <person name="Williams K.H."/>
            <person name="Banfield J.F."/>
        </authorList>
    </citation>
    <scope>NUCLEOTIDE SEQUENCE [LARGE SCALE GENOMIC DNA]</scope>
</reference>
<organism evidence="9 10">
    <name type="scientific">Candidatus Woesebacteria bacterium GW2011_GWA1_37_8</name>
    <dbReference type="NCBI Taxonomy" id="1618546"/>
    <lineage>
        <taxon>Bacteria</taxon>
        <taxon>Candidatus Woeseibacteriota</taxon>
    </lineage>
</organism>
<keyword evidence="3" id="KW-0328">Glycosyltransferase</keyword>
<feature type="transmembrane region" description="Helical" evidence="8">
    <location>
        <begin position="129"/>
        <end position="147"/>
    </location>
</feature>
<keyword evidence="5 8" id="KW-0812">Transmembrane</keyword>
<comment type="caution">
    <text evidence="9">The sequence shown here is derived from an EMBL/GenBank/DDBJ whole genome shotgun (WGS) entry which is preliminary data.</text>
</comment>
<feature type="transmembrane region" description="Helical" evidence="8">
    <location>
        <begin position="87"/>
        <end position="104"/>
    </location>
</feature>
<feature type="transmembrane region" description="Helical" evidence="8">
    <location>
        <begin position="222"/>
        <end position="242"/>
    </location>
</feature>
<gene>
    <name evidence="9" type="ORF">US62_C0005G0011</name>
</gene>
<feature type="transmembrane region" description="Helical" evidence="8">
    <location>
        <begin position="154"/>
        <end position="172"/>
    </location>
</feature>
<evidence type="ECO:0000256" key="5">
    <source>
        <dbReference type="ARBA" id="ARBA00022692"/>
    </source>
</evidence>
<evidence type="ECO:0000256" key="1">
    <source>
        <dbReference type="ARBA" id="ARBA00004651"/>
    </source>
</evidence>
<dbReference type="EMBL" id="LBTR01000005">
    <property type="protein sequence ID" value="KKQ46088.1"/>
    <property type="molecule type" value="Genomic_DNA"/>
</dbReference>
<keyword evidence="4 9" id="KW-0808">Transferase</keyword>
<dbReference type="AlphaFoldDB" id="A0A0G0HSJ3"/>
<name>A0A0G0HSJ3_9BACT</name>
<evidence type="ECO:0000313" key="9">
    <source>
        <dbReference type="EMBL" id="KKQ46088.1"/>
    </source>
</evidence>
<dbReference type="GO" id="GO:0005886">
    <property type="term" value="C:plasma membrane"/>
    <property type="evidence" value="ECO:0007669"/>
    <property type="project" value="UniProtKB-SubCell"/>
</dbReference>
<feature type="transmembrane region" description="Helical" evidence="8">
    <location>
        <begin position="64"/>
        <end position="80"/>
    </location>
</feature>
<keyword evidence="6 8" id="KW-1133">Transmembrane helix</keyword>
<evidence type="ECO:0000256" key="4">
    <source>
        <dbReference type="ARBA" id="ARBA00022679"/>
    </source>
</evidence>
<feature type="transmembrane region" description="Helical" evidence="8">
    <location>
        <begin position="192"/>
        <end position="213"/>
    </location>
</feature>
<accession>A0A0G0HSJ3</accession>
<comment type="subcellular location">
    <subcellularLocation>
        <location evidence="1">Cell membrane</location>
        <topology evidence="1">Multi-pass membrane protein</topology>
    </subcellularLocation>
</comment>
<protein>
    <submittedName>
        <fullName evidence="9">Glycosyl transferase family 39</fullName>
    </submittedName>
</protein>
<proteinExistence type="predicted"/>
<feature type="transmembrane region" description="Helical" evidence="8">
    <location>
        <begin position="348"/>
        <end position="367"/>
    </location>
</feature>
<dbReference type="InterPro" id="IPR050297">
    <property type="entry name" value="LipidA_mod_glycosyltrf_83"/>
</dbReference>
<keyword evidence="2" id="KW-1003">Cell membrane</keyword>
<dbReference type="PANTHER" id="PTHR33908">
    <property type="entry name" value="MANNOSYLTRANSFERASE YKCB-RELATED"/>
    <property type="match status" value="1"/>
</dbReference>
<evidence type="ECO:0000256" key="3">
    <source>
        <dbReference type="ARBA" id="ARBA00022676"/>
    </source>
</evidence>
<dbReference type="Proteomes" id="UP000034603">
    <property type="component" value="Unassembled WGS sequence"/>
</dbReference>
<evidence type="ECO:0000256" key="2">
    <source>
        <dbReference type="ARBA" id="ARBA00022475"/>
    </source>
</evidence>
<dbReference type="PANTHER" id="PTHR33908:SF3">
    <property type="entry name" value="UNDECAPRENYL PHOSPHATE-ALPHA-4-AMINO-4-DEOXY-L-ARABINOSE ARABINOSYL TRANSFERASE"/>
    <property type="match status" value="1"/>
</dbReference>
<dbReference type="GO" id="GO:0010041">
    <property type="term" value="P:response to iron(III) ion"/>
    <property type="evidence" value="ECO:0007669"/>
    <property type="project" value="TreeGrafter"/>
</dbReference>
<feature type="transmembrane region" description="Helical" evidence="8">
    <location>
        <begin position="373"/>
        <end position="392"/>
    </location>
</feature>
<sequence>MKRIILVFILALFLRTIQISKAPIGFNPDEASFGYDAYTILKTGADQWGKKFPLVLESFGDYKAPLYSYLAIPFVWINGLNPTSVRLPNAILGSFAVLVFYFLIKEVFDYEERSGNSWFRADFKSKKEFVATLGAILFSISPWHIAMSRGAFEANLTTFFIPLSLFLFFKYLNSKKPNFLYLSSLGFGLNLFTYHSAKLVTGLVMAALALIFFKDVIRDKKTLAKSVFIFLVFLLLTAYTFLQGAGARLADVSIYKLSLNQASVERIRAYNNGLPDAIARAFHNKYQVFGKTGTSNYLSYLSPQFLFVRGAGEKTYGMSDDRGVLYWFELPLLILFLRFLVKQKIGKSMGLFVFWFLVSPIPASLAIGPGFAANRAVVMLPSVYLFLAIGAYELSKLKVDFVKFKLDQKYFILFYALLSTVFVVSFLENYFFVAPSKIAKDMLSGNLESLKYVAGYDGQIVVSRKLSEPHIYVAFVNKTNPKDYQLNSKNWNFKEKGLGWVDQMGEYRLGNYLFKNIYYEEWKGKDVILIGKPEEFPENIIPIKKFATPSGEDLIYIVDTGSSYYAKESKD</sequence>
<evidence type="ECO:0000313" key="10">
    <source>
        <dbReference type="Proteomes" id="UP000034603"/>
    </source>
</evidence>
<dbReference type="GO" id="GO:0016763">
    <property type="term" value="F:pentosyltransferase activity"/>
    <property type="evidence" value="ECO:0007669"/>
    <property type="project" value="TreeGrafter"/>
</dbReference>
<evidence type="ECO:0000256" key="7">
    <source>
        <dbReference type="ARBA" id="ARBA00023136"/>
    </source>
</evidence>
<feature type="transmembrane region" description="Helical" evidence="8">
    <location>
        <begin position="412"/>
        <end position="432"/>
    </location>
</feature>
<feature type="transmembrane region" description="Helical" evidence="8">
    <location>
        <begin position="324"/>
        <end position="341"/>
    </location>
</feature>
<evidence type="ECO:0000256" key="6">
    <source>
        <dbReference type="ARBA" id="ARBA00022989"/>
    </source>
</evidence>